<organism evidence="1 2">
    <name type="scientific">Volvox africanus</name>
    <dbReference type="NCBI Taxonomy" id="51714"/>
    <lineage>
        <taxon>Eukaryota</taxon>
        <taxon>Viridiplantae</taxon>
        <taxon>Chlorophyta</taxon>
        <taxon>core chlorophytes</taxon>
        <taxon>Chlorophyceae</taxon>
        <taxon>CS clade</taxon>
        <taxon>Chlamydomonadales</taxon>
        <taxon>Volvocaceae</taxon>
        <taxon>Volvox</taxon>
    </lineage>
</organism>
<proteinExistence type="predicted"/>
<evidence type="ECO:0000313" key="1">
    <source>
        <dbReference type="EMBL" id="GIL64316.1"/>
    </source>
</evidence>
<name>A0A8J4F7H4_9CHLO</name>
<dbReference type="Proteomes" id="UP000747399">
    <property type="component" value="Unassembled WGS sequence"/>
</dbReference>
<gene>
    <name evidence="1" type="ORF">Vafri_18292</name>
</gene>
<dbReference type="AlphaFoldDB" id="A0A8J4F7H4"/>
<dbReference type="EMBL" id="BNCO01000065">
    <property type="protein sequence ID" value="GIL64316.1"/>
    <property type="molecule type" value="Genomic_DNA"/>
</dbReference>
<feature type="non-terminal residue" evidence="1">
    <location>
        <position position="1"/>
    </location>
</feature>
<sequence length="101" mass="11965">VGFSEFWSYLSWVQDRYPCAFRQAAQRTWTRTPAQFPRTLGIAVKVDSKKYINVCCPTADNIRATRDHGFYFTGYELGHLRFCNYHHEAFYDGYAEWYQAT</sequence>
<comment type="caution">
    <text evidence="1">The sequence shown here is derived from an EMBL/GenBank/DDBJ whole genome shotgun (WGS) entry which is preliminary data.</text>
</comment>
<evidence type="ECO:0000313" key="2">
    <source>
        <dbReference type="Proteomes" id="UP000747399"/>
    </source>
</evidence>
<keyword evidence="2" id="KW-1185">Reference proteome</keyword>
<reference evidence="1" key="1">
    <citation type="journal article" date="2021" name="Proc. Natl. Acad. Sci. U.S.A.">
        <title>Three genomes in the algal genus Volvox reveal the fate of a haploid sex-determining region after a transition to homothallism.</title>
        <authorList>
            <person name="Yamamoto K."/>
            <person name="Hamaji T."/>
            <person name="Kawai-Toyooka H."/>
            <person name="Matsuzaki R."/>
            <person name="Takahashi F."/>
            <person name="Nishimura Y."/>
            <person name="Kawachi M."/>
            <person name="Noguchi H."/>
            <person name="Minakuchi Y."/>
            <person name="Umen J.G."/>
            <person name="Toyoda A."/>
            <person name="Nozaki H."/>
        </authorList>
    </citation>
    <scope>NUCLEOTIDE SEQUENCE</scope>
    <source>
        <strain evidence="1">NIES-3780</strain>
    </source>
</reference>
<accession>A0A8J4F7H4</accession>
<protein>
    <submittedName>
        <fullName evidence="1">Uncharacterized protein</fullName>
    </submittedName>
</protein>